<reference evidence="2 3" key="2">
    <citation type="journal article" date="2019" name="G3 (Bethesda)">
        <title>Hybrid Assembly of the Genome of the Entomopathogenic Nematode Steinernema carpocapsae Identifies the X-Chromosome.</title>
        <authorList>
            <person name="Serra L."/>
            <person name="Macchietto M."/>
            <person name="Macias-Munoz A."/>
            <person name="McGill C.J."/>
            <person name="Rodriguez I.M."/>
            <person name="Rodriguez B."/>
            <person name="Murad R."/>
            <person name="Mortazavi A."/>
        </authorList>
    </citation>
    <scope>NUCLEOTIDE SEQUENCE [LARGE SCALE GENOMIC DNA]</scope>
    <source>
        <strain evidence="2 3">ALL</strain>
    </source>
</reference>
<dbReference type="EMBL" id="AZBU02000001">
    <property type="protein sequence ID" value="TMS37728.1"/>
    <property type="molecule type" value="Genomic_DNA"/>
</dbReference>
<organism evidence="2 3">
    <name type="scientific">Steinernema carpocapsae</name>
    <name type="common">Entomopathogenic nematode</name>
    <dbReference type="NCBI Taxonomy" id="34508"/>
    <lineage>
        <taxon>Eukaryota</taxon>
        <taxon>Metazoa</taxon>
        <taxon>Ecdysozoa</taxon>
        <taxon>Nematoda</taxon>
        <taxon>Chromadorea</taxon>
        <taxon>Rhabditida</taxon>
        <taxon>Tylenchina</taxon>
        <taxon>Panagrolaimomorpha</taxon>
        <taxon>Strongyloidoidea</taxon>
        <taxon>Steinernematidae</taxon>
        <taxon>Steinernema</taxon>
    </lineage>
</organism>
<evidence type="ECO:0000313" key="3">
    <source>
        <dbReference type="Proteomes" id="UP000298663"/>
    </source>
</evidence>
<evidence type="ECO:0000256" key="1">
    <source>
        <dbReference type="SAM" id="SignalP"/>
    </source>
</evidence>
<name>A0A4U8V0F5_STECR</name>
<dbReference type="Proteomes" id="UP000298663">
    <property type="component" value="Unassembled WGS sequence"/>
</dbReference>
<gene>
    <name evidence="2" type="ORF">L596_004603</name>
</gene>
<feature type="chain" id="PRO_5020460179" evidence="1">
    <location>
        <begin position="30"/>
        <end position="87"/>
    </location>
</feature>
<feature type="signal peptide" evidence="1">
    <location>
        <begin position="1"/>
        <end position="29"/>
    </location>
</feature>
<reference evidence="2 3" key="1">
    <citation type="journal article" date="2015" name="Genome Biol.">
        <title>Comparative genomics of Steinernema reveals deeply conserved gene regulatory networks.</title>
        <authorList>
            <person name="Dillman A.R."/>
            <person name="Macchietto M."/>
            <person name="Porter C.F."/>
            <person name="Rogers A."/>
            <person name="Williams B."/>
            <person name="Antoshechkin I."/>
            <person name="Lee M.M."/>
            <person name="Goodwin Z."/>
            <person name="Lu X."/>
            <person name="Lewis E.E."/>
            <person name="Goodrich-Blair H."/>
            <person name="Stock S.P."/>
            <person name="Adams B.J."/>
            <person name="Sternberg P.W."/>
            <person name="Mortazavi A."/>
        </authorList>
    </citation>
    <scope>NUCLEOTIDE SEQUENCE [LARGE SCALE GENOMIC DNA]</scope>
    <source>
        <strain evidence="2 3">ALL</strain>
    </source>
</reference>
<proteinExistence type="predicted"/>
<keyword evidence="1" id="KW-0732">Signal</keyword>
<accession>A0A4U8V0F5</accession>
<keyword evidence="3" id="KW-1185">Reference proteome</keyword>
<sequence>MMCIGSQMLPQMLPKAALLTLLLLDAAVALVCYQKSGTVSDSPGTAFSCPRLSFPGPRYCIKATQGPNIVRTCDQTNFCDVGISGLP</sequence>
<dbReference type="AlphaFoldDB" id="A0A4U8V0F5"/>
<evidence type="ECO:0000313" key="2">
    <source>
        <dbReference type="EMBL" id="TMS37728.1"/>
    </source>
</evidence>
<protein>
    <submittedName>
        <fullName evidence="2">Uncharacterized protein</fullName>
    </submittedName>
</protein>
<comment type="caution">
    <text evidence="2">The sequence shown here is derived from an EMBL/GenBank/DDBJ whole genome shotgun (WGS) entry which is preliminary data.</text>
</comment>